<dbReference type="GO" id="GO:0003724">
    <property type="term" value="F:RNA helicase activity"/>
    <property type="evidence" value="ECO:0007669"/>
    <property type="project" value="TreeGrafter"/>
</dbReference>
<comment type="caution">
    <text evidence="8">The sequence shown here is derived from an EMBL/GenBank/DDBJ whole genome shotgun (WGS) entry which is preliminary data.</text>
</comment>
<evidence type="ECO:0000313" key="8">
    <source>
        <dbReference type="EMBL" id="RSU07929.1"/>
    </source>
</evidence>
<dbReference type="GO" id="GO:0033592">
    <property type="term" value="F:RNA strand annealing activity"/>
    <property type="evidence" value="ECO:0007669"/>
    <property type="project" value="TreeGrafter"/>
</dbReference>
<dbReference type="CDD" id="cd18787">
    <property type="entry name" value="SF2_C_DEAD"/>
    <property type="match status" value="1"/>
</dbReference>
<gene>
    <name evidence="8" type="ORF">CBF30_01430</name>
</gene>
<keyword evidence="2" id="KW-0378">Hydrolase</keyword>
<evidence type="ECO:0000256" key="5">
    <source>
        <dbReference type="SAM" id="MobiDB-lite"/>
    </source>
</evidence>
<dbReference type="SMART" id="SM00490">
    <property type="entry name" value="HELICc"/>
    <property type="match status" value="1"/>
</dbReference>
<dbReference type="GO" id="GO:0005829">
    <property type="term" value="C:cytosol"/>
    <property type="evidence" value="ECO:0007669"/>
    <property type="project" value="TreeGrafter"/>
</dbReference>
<evidence type="ECO:0000256" key="4">
    <source>
        <dbReference type="ARBA" id="ARBA00022840"/>
    </source>
</evidence>
<reference evidence="8 9" key="1">
    <citation type="submission" date="2017-05" db="EMBL/GenBank/DDBJ databases">
        <title>Vagococcus spp. assemblies.</title>
        <authorList>
            <person name="Gulvik C.A."/>
        </authorList>
    </citation>
    <scope>NUCLEOTIDE SEQUENCE [LARGE SCALE GENOMIC DNA]</scope>
    <source>
        <strain evidence="8 9">DSM 24756</strain>
    </source>
</reference>
<dbReference type="PANTHER" id="PTHR47963:SF7">
    <property type="entry name" value="ATP-DEPENDENT RNA HELICASE YFML-RELATED"/>
    <property type="match status" value="1"/>
</dbReference>
<accession>A0A430AII5</accession>
<evidence type="ECO:0000259" key="7">
    <source>
        <dbReference type="PROSITE" id="PS51194"/>
    </source>
</evidence>
<dbReference type="PROSITE" id="PS51192">
    <property type="entry name" value="HELICASE_ATP_BIND_1"/>
    <property type="match status" value="1"/>
</dbReference>
<dbReference type="Pfam" id="PF00270">
    <property type="entry name" value="DEAD"/>
    <property type="match status" value="1"/>
</dbReference>
<dbReference type="InterPro" id="IPR050547">
    <property type="entry name" value="DEAD_box_RNA_helicases"/>
</dbReference>
<keyword evidence="9" id="KW-1185">Reference proteome</keyword>
<dbReference type="GO" id="GO:0009409">
    <property type="term" value="P:response to cold"/>
    <property type="evidence" value="ECO:0007669"/>
    <property type="project" value="TreeGrafter"/>
</dbReference>
<dbReference type="CDD" id="cd00268">
    <property type="entry name" value="DEADc"/>
    <property type="match status" value="1"/>
</dbReference>
<evidence type="ECO:0000259" key="6">
    <source>
        <dbReference type="PROSITE" id="PS51192"/>
    </source>
</evidence>
<feature type="domain" description="Helicase ATP-binding" evidence="6">
    <location>
        <begin position="36"/>
        <end position="205"/>
    </location>
</feature>
<dbReference type="GO" id="GO:0005524">
    <property type="term" value="F:ATP binding"/>
    <property type="evidence" value="ECO:0007669"/>
    <property type="project" value="UniProtKB-KW"/>
</dbReference>
<dbReference type="PANTHER" id="PTHR47963">
    <property type="entry name" value="DEAD-BOX ATP-DEPENDENT RNA HELICASE 47, MITOCHONDRIAL"/>
    <property type="match status" value="1"/>
</dbReference>
<dbReference type="PROSITE" id="PS51194">
    <property type="entry name" value="HELICASE_CTER"/>
    <property type="match status" value="1"/>
</dbReference>
<dbReference type="SUPFAM" id="SSF52540">
    <property type="entry name" value="P-loop containing nucleoside triphosphate hydrolases"/>
    <property type="match status" value="1"/>
</dbReference>
<dbReference type="Proteomes" id="UP000288669">
    <property type="component" value="Unassembled WGS sequence"/>
</dbReference>
<organism evidence="8 9">
    <name type="scientific">Vagococcus entomophilus</name>
    <dbReference type="NCBI Taxonomy" id="1160095"/>
    <lineage>
        <taxon>Bacteria</taxon>
        <taxon>Bacillati</taxon>
        <taxon>Bacillota</taxon>
        <taxon>Bacilli</taxon>
        <taxon>Lactobacillales</taxon>
        <taxon>Enterococcaceae</taxon>
        <taxon>Vagococcus</taxon>
    </lineage>
</organism>
<keyword evidence="4" id="KW-0067">ATP-binding</keyword>
<dbReference type="InterPro" id="IPR044742">
    <property type="entry name" value="DEAD/DEAH_RhlB"/>
</dbReference>
<dbReference type="InterPro" id="IPR014001">
    <property type="entry name" value="Helicase_ATP-bd"/>
</dbReference>
<feature type="domain" description="Helicase C-terminal" evidence="7">
    <location>
        <begin position="231"/>
        <end position="375"/>
    </location>
</feature>
<dbReference type="OrthoDB" id="9805696at2"/>
<evidence type="ECO:0008006" key="10">
    <source>
        <dbReference type="Google" id="ProtNLM"/>
    </source>
</evidence>
<protein>
    <recommendedName>
        <fullName evidence="10">RNA helicase</fullName>
    </recommendedName>
</protein>
<dbReference type="AlphaFoldDB" id="A0A430AII5"/>
<keyword evidence="3" id="KW-0347">Helicase</keyword>
<keyword evidence="1" id="KW-0547">Nucleotide-binding</keyword>
<dbReference type="GO" id="GO:0016787">
    <property type="term" value="F:hydrolase activity"/>
    <property type="evidence" value="ECO:0007669"/>
    <property type="project" value="UniProtKB-KW"/>
</dbReference>
<dbReference type="RefSeq" id="WP_126822031.1">
    <property type="nucleotide sequence ID" value="NZ_JBHLWU010000001.1"/>
</dbReference>
<dbReference type="Gene3D" id="3.40.50.300">
    <property type="entry name" value="P-loop containing nucleotide triphosphate hydrolases"/>
    <property type="match status" value="2"/>
</dbReference>
<evidence type="ECO:0000256" key="3">
    <source>
        <dbReference type="ARBA" id="ARBA00022806"/>
    </source>
</evidence>
<proteinExistence type="predicted"/>
<dbReference type="EMBL" id="NGJZ01000001">
    <property type="protein sequence ID" value="RSU07929.1"/>
    <property type="molecule type" value="Genomic_DNA"/>
</dbReference>
<dbReference type="InterPro" id="IPR027417">
    <property type="entry name" value="P-loop_NTPase"/>
</dbReference>
<dbReference type="InterPro" id="IPR011545">
    <property type="entry name" value="DEAD/DEAH_box_helicase_dom"/>
</dbReference>
<dbReference type="InterPro" id="IPR001650">
    <property type="entry name" value="Helicase_C-like"/>
</dbReference>
<evidence type="ECO:0000256" key="2">
    <source>
        <dbReference type="ARBA" id="ARBA00022801"/>
    </source>
</evidence>
<feature type="region of interest" description="Disordered" evidence="5">
    <location>
        <begin position="408"/>
        <end position="430"/>
    </location>
</feature>
<evidence type="ECO:0000313" key="9">
    <source>
        <dbReference type="Proteomes" id="UP000288669"/>
    </source>
</evidence>
<dbReference type="SMART" id="SM00487">
    <property type="entry name" value="DEXDc"/>
    <property type="match status" value="1"/>
</dbReference>
<name>A0A430AII5_9ENTE</name>
<sequence length="430" mass="49069">MKELTDSFAKEWPSEWKEHWQEKKFEKFSPIQVKSFPHLFQGENAVVVSPTGSGKTLAYLFPTLLKVTKGSGNQLLILLPSHELAMQVGKVTKEWAELLGLHSETIIGGANTKRQLEKLKQQPEIIVGSAGRIFEWIQNKKIKAHLLRTIILDEVDQLLQTNEVTFTQKIMQRLDNQAQQIFVSATALQNKELAQKLIHSNTQVIDVTNEDQSNRQTTHCYVQIPKRKKADYLRRLAHIPNMSAVVFFNELTEMGSIAEKLIYEGVPIATFASDQSKGERKLALQLFEKGKATLLLTTDIAARGLDFEALPYVIQYDLPYKVENYRHRSGRTGRMGKKGVVLSLCEESQKRDIRKFEEEMKEKFVEVFIHGGAIVFEKPEILVEKSSSIPETKEKSLLVKKKVKEKVKKSKKKVKVKKKAQKDKGARKKS</sequence>
<evidence type="ECO:0000256" key="1">
    <source>
        <dbReference type="ARBA" id="ARBA00022741"/>
    </source>
</evidence>
<dbReference type="GO" id="GO:0005840">
    <property type="term" value="C:ribosome"/>
    <property type="evidence" value="ECO:0007669"/>
    <property type="project" value="TreeGrafter"/>
</dbReference>
<dbReference type="Pfam" id="PF00271">
    <property type="entry name" value="Helicase_C"/>
    <property type="match status" value="1"/>
</dbReference>